<dbReference type="AlphaFoldDB" id="A0A6F8U1I4"/>
<accession>A0A6F8U1I4</accession>
<evidence type="ECO:0008006" key="3">
    <source>
        <dbReference type="Google" id="ProtNLM"/>
    </source>
</evidence>
<protein>
    <recommendedName>
        <fullName evidence="3">HK97 gp10 family phage protein</fullName>
    </recommendedName>
</protein>
<reference evidence="1 2" key="1">
    <citation type="submission" date="2020-03" db="EMBL/GenBank/DDBJ databases">
        <title>Complete Genome Sequence of Halomonas hydrothermalis Strain Slthf2, Halophilic Bacterium Isolated from Deep-Sea Hydrothermal-Vent Environments.</title>
        <authorList>
            <person name="Takeyama N."/>
            <person name="Huang M."/>
            <person name="Sato K."/>
            <person name="Galipon J."/>
            <person name="Arakawa K."/>
        </authorList>
    </citation>
    <scope>NUCLEOTIDE SEQUENCE [LARGE SCALE GENOMIC DNA]</scope>
    <source>
        <strain evidence="1 2">Slthf2</strain>
    </source>
</reference>
<dbReference type="InterPro" id="IPR010064">
    <property type="entry name" value="HK97-gp10_tail"/>
</dbReference>
<keyword evidence="2" id="KW-1185">Reference proteome</keyword>
<evidence type="ECO:0000313" key="1">
    <source>
        <dbReference type="EMBL" id="BCB06793.1"/>
    </source>
</evidence>
<organism evidence="1 2">
    <name type="scientific">Halomonas hydrothermalis</name>
    <dbReference type="NCBI Taxonomy" id="115561"/>
    <lineage>
        <taxon>Bacteria</taxon>
        <taxon>Pseudomonadati</taxon>
        <taxon>Pseudomonadota</taxon>
        <taxon>Gammaproteobacteria</taxon>
        <taxon>Oceanospirillales</taxon>
        <taxon>Halomonadaceae</taxon>
        <taxon>Halomonas</taxon>
    </lineage>
</organism>
<dbReference type="NCBIfam" id="TIGR01725">
    <property type="entry name" value="phge_HK97_gp10"/>
    <property type="match status" value="1"/>
</dbReference>
<dbReference type="RefSeq" id="WP_172420002.1">
    <property type="nucleotide sequence ID" value="NZ_AP022843.1"/>
</dbReference>
<evidence type="ECO:0000313" key="2">
    <source>
        <dbReference type="Proteomes" id="UP000502259"/>
    </source>
</evidence>
<name>A0A6F8U1I4_9GAMM</name>
<sequence length="167" mass="18895">MMVEPVAVNVEGLEPLMARMDNIGYDLRYKGGRFGMRKAAEIIRQKAAENARQLDNPTSSEDIAANITLRFSTRTFRNTGNLMFRVGVKGGAGGRRESEEYSVLDGGDTRHWRQQEFGNSRHRAQPFMRRALSENIQAATDEFITQYNKALDRALKKQAREAKRNGA</sequence>
<gene>
    <name evidence="1" type="ORF">HHSLTHF2_06830</name>
</gene>
<dbReference type="EMBL" id="AP022843">
    <property type="protein sequence ID" value="BCB06793.1"/>
    <property type="molecule type" value="Genomic_DNA"/>
</dbReference>
<dbReference type="Proteomes" id="UP000502259">
    <property type="component" value="Chromosome"/>
</dbReference>
<proteinExistence type="predicted"/>